<dbReference type="InterPro" id="IPR022789">
    <property type="entry name" value="ParD"/>
</dbReference>
<dbReference type="NCBIfam" id="TIGR02606">
    <property type="entry name" value="antidote_CC2985"/>
    <property type="match status" value="1"/>
</dbReference>
<dbReference type="Pfam" id="PF03693">
    <property type="entry name" value="ParD_antitoxin"/>
    <property type="match status" value="1"/>
</dbReference>
<dbReference type="InterPro" id="IPR010985">
    <property type="entry name" value="Ribbon_hlx_hlx"/>
</dbReference>
<dbReference type="SUPFAM" id="SSF47598">
    <property type="entry name" value="Ribbon-helix-helix"/>
    <property type="match status" value="1"/>
</dbReference>
<accession>A0A437P3Z2</accession>
<gene>
    <name evidence="3" type="ORF">EOE48_15460</name>
</gene>
<dbReference type="PANTHER" id="PTHR36582">
    <property type="entry name" value="ANTITOXIN PARD"/>
    <property type="match status" value="1"/>
</dbReference>
<dbReference type="Gene3D" id="6.10.10.120">
    <property type="entry name" value="Antitoxin ParD1-like"/>
    <property type="match status" value="1"/>
</dbReference>
<dbReference type="Proteomes" id="UP000286997">
    <property type="component" value="Unassembled WGS sequence"/>
</dbReference>
<sequence length="87" mass="9466">MAANFTLDEASEQLIRTLVSSGRYASASDVVRDGLRLVEEREQTRAATLAALRTDIQAGLDSGPPEIHDMAAVKAEARARRTSRKQP</sequence>
<proteinExistence type="inferred from homology"/>
<dbReference type="InterPro" id="IPR038296">
    <property type="entry name" value="ParD_sf"/>
</dbReference>
<reference evidence="3 4" key="1">
    <citation type="submission" date="2019-01" db="EMBL/GenBank/DDBJ databases">
        <authorList>
            <person name="Chen W.-M."/>
        </authorList>
    </citation>
    <scope>NUCLEOTIDE SEQUENCE [LARGE SCALE GENOMIC DNA]</scope>
    <source>
        <strain evidence="3 4">TER-1</strain>
    </source>
</reference>
<comment type="caution">
    <text evidence="3">The sequence shown here is derived from an EMBL/GenBank/DDBJ whole genome shotgun (WGS) entry which is preliminary data.</text>
</comment>
<name>A0A437P3Z2_9HYPH</name>
<evidence type="ECO:0000313" key="3">
    <source>
        <dbReference type="EMBL" id="RVU16946.1"/>
    </source>
</evidence>
<evidence type="ECO:0000256" key="2">
    <source>
        <dbReference type="ARBA" id="ARBA00022649"/>
    </source>
</evidence>
<keyword evidence="4" id="KW-1185">Reference proteome</keyword>
<organism evidence="3 4">
    <name type="scientific">Methylobacterium oryzihabitans</name>
    <dbReference type="NCBI Taxonomy" id="2499852"/>
    <lineage>
        <taxon>Bacteria</taxon>
        <taxon>Pseudomonadati</taxon>
        <taxon>Pseudomonadota</taxon>
        <taxon>Alphaproteobacteria</taxon>
        <taxon>Hyphomicrobiales</taxon>
        <taxon>Methylobacteriaceae</taxon>
        <taxon>Methylobacterium</taxon>
    </lineage>
</organism>
<comment type="similarity">
    <text evidence="1">Belongs to the ParD antitoxin family.</text>
</comment>
<evidence type="ECO:0000256" key="1">
    <source>
        <dbReference type="ARBA" id="ARBA00008580"/>
    </source>
</evidence>
<dbReference type="OrthoDB" id="9815501at2"/>
<keyword evidence="2" id="KW-1277">Toxin-antitoxin system</keyword>
<dbReference type="PANTHER" id="PTHR36582:SF2">
    <property type="entry name" value="ANTITOXIN PARD"/>
    <property type="match status" value="1"/>
</dbReference>
<dbReference type="GO" id="GO:0006355">
    <property type="term" value="P:regulation of DNA-templated transcription"/>
    <property type="evidence" value="ECO:0007669"/>
    <property type="project" value="InterPro"/>
</dbReference>
<protein>
    <submittedName>
        <fullName evidence="3">Type II toxin-antitoxin system ParD family antitoxin</fullName>
    </submittedName>
</protein>
<dbReference type="EMBL" id="SACP01000014">
    <property type="protein sequence ID" value="RVU16946.1"/>
    <property type="molecule type" value="Genomic_DNA"/>
</dbReference>
<evidence type="ECO:0000313" key="4">
    <source>
        <dbReference type="Proteomes" id="UP000286997"/>
    </source>
</evidence>
<dbReference type="AlphaFoldDB" id="A0A437P3Z2"/>